<dbReference type="InterPro" id="IPR000086">
    <property type="entry name" value="NUDIX_hydrolase_dom"/>
</dbReference>
<reference evidence="3 4" key="2">
    <citation type="submission" date="2024-07" db="EMBL/GenBank/DDBJ databases">
        <authorList>
            <person name="Akdeniz Z."/>
        </authorList>
    </citation>
    <scope>NUCLEOTIDE SEQUENCE [LARGE SCALE GENOMIC DNA]</scope>
</reference>
<dbReference type="PROSITE" id="PS51462">
    <property type="entry name" value="NUDIX"/>
    <property type="match status" value="1"/>
</dbReference>
<organism evidence="2">
    <name type="scientific">Hexamita inflata</name>
    <dbReference type="NCBI Taxonomy" id="28002"/>
    <lineage>
        <taxon>Eukaryota</taxon>
        <taxon>Metamonada</taxon>
        <taxon>Diplomonadida</taxon>
        <taxon>Hexamitidae</taxon>
        <taxon>Hexamitinae</taxon>
        <taxon>Hexamita</taxon>
    </lineage>
</organism>
<dbReference type="AlphaFoldDB" id="A0AA86UWH8"/>
<evidence type="ECO:0000259" key="1">
    <source>
        <dbReference type="PROSITE" id="PS51462"/>
    </source>
</evidence>
<keyword evidence="4" id="KW-1185">Reference proteome</keyword>
<dbReference type="InterPro" id="IPR015797">
    <property type="entry name" value="NUDIX_hydrolase-like_dom_sf"/>
</dbReference>
<dbReference type="PANTHER" id="PTHR43736:SF1">
    <property type="entry name" value="DIHYDRONEOPTERIN TRIPHOSPHATE DIPHOSPHATASE"/>
    <property type="match status" value="1"/>
</dbReference>
<proteinExistence type="predicted"/>
<evidence type="ECO:0000313" key="4">
    <source>
        <dbReference type="Proteomes" id="UP001642409"/>
    </source>
</evidence>
<accession>A0AA86UWH8</accession>
<dbReference type="Gene3D" id="3.90.79.10">
    <property type="entry name" value="Nucleoside Triphosphate Pyrophosphohydrolase"/>
    <property type="match status" value="1"/>
</dbReference>
<dbReference type="EMBL" id="CATOUU010001083">
    <property type="protein sequence ID" value="CAI9970764.1"/>
    <property type="molecule type" value="Genomic_DNA"/>
</dbReference>
<evidence type="ECO:0000313" key="2">
    <source>
        <dbReference type="EMBL" id="CAI9970764.1"/>
    </source>
</evidence>
<dbReference type="PANTHER" id="PTHR43736">
    <property type="entry name" value="ADP-RIBOSE PYROPHOSPHATASE"/>
    <property type="match status" value="1"/>
</dbReference>
<name>A0AA86UWH8_9EUKA</name>
<sequence>MRSQTPSQLFRLKSAETVNKVEMNTNIQLLFSSCLPRFPDIQQMLCEFNDNHSNLELARQIHHKMTKFSWYIADNYEQSIPTDYGATINYVGYIARQLNLQNVEQMLYSVKFASKNLTGRSVAAFIVNKRKTHFVSVQSKITHQLSLVKGQIEYQESKKDALIREVYEETLIKLQEYQIKNFTTFYFAPNHQIMTVFLVIVDDMQLKSMQPLSSEEIEECKQHNVKILDKKLDQQWHIIWGSHQQELKRLLEDFG</sequence>
<dbReference type="SUPFAM" id="SSF55811">
    <property type="entry name" value="Nudix"/>
    <property type="match status" value="1"/>
</dbReference>
<evidence type="ECO:0000313" key="3">
    <source>
        <dbReference type="EMBL" id="CAL6052646.1"/>
    </source>
</evidence>
<keyword evidence="2" id="KW-0378">Hydrolase</keyword>
<comment type="caution">
    <text evidence="2">The sequence shown here is derived from an EMBL/GenBank/DDBJ whole genome shotgun (WGS) entry which is preliminary data.</text>
</comment>
<feature type="domain" description="Nudix hydrolase" evidence="1">
    <location>
        <begin position="117"/>
        <end position="247"/>
    </location>
</feature>
<dbReference type="GO" id="GO:0016787">
    <property type="term" value="F:hydrolase activity"/>
    <property type="evidence" value="ECO:0007669"/>
    <property type="project" value="UniProtKB-KW"/>
</dbReference>
<dbReference type="Proteomes" id="UP001642409">
    <property type="component" value="Unassembled WGS sequence"/>
</dbReference>
<protein>
    <submittedName>
        <fullName evidence="2">NUDIX hydrolase</fullName>
    </submittedName>
    <submittedName>
        <fullName evidence="3">NUDIX_hydrolase</fullName>
    </submittedName>
</protein>
<reference evidence="2" key="1">
    <citation type="submission" date="2023-06" db="EMBL/GenBank/DDBJ databases">
        <authorList>
            <person name="Kurt Z."/>
        </authorList>
    </citation>
    <scope>NUCLEOTIDE SEQUENCE</scope>
</reference>
<dbReference type="CDD" id="cd02883">
    <property type="entry name" value="NUDIX_Hydrolase"/>
    <property type="match status" value="1"/>
</dbReference>
<dbReference type="Pfam" id="PF00293">
    <property type="entry name" value="NUDIX"/>
    <property type="match status" value="1"/>
</dbReference>
<gene>
    <name evidence="3" type="ORF">HINF_LOCUS44951</name>
    <name evidence="2" type="ORF">HINF_LOCUS58409</name>
</gene>
<dbReference type="EMBL" id="CAXDID020000193">
    <property type="protein sequence ID" value="CAL6052646.1"/>
    <property type="molecule type" value="Genomic_DNA"/>
</dbReference>
<dbReference type="PROSITE" id="PS51257">
    <property type="entry name" value="PROKAR_LIPOPROTEIN"/>
    <property type="match status" value="1"/>
</dbReference>